<evidence type="ECO:0000256" key="2">
    <source>
        <dbReference type="ARBA" id="ARBA00022448"/>
    </source>
</evidence>
<feature type="transmembrane region" description="Helical" evidence="7">
    <location>
        <begin position="233"/>
        <end position="254"/>
    </location>
</feature>
<comment type="subcellular location">
    <subcellularLocation>
        <location evidence="1 7">Cell membrane</location>
        <topology evidence="1 7">Multi-pass membrane protein</topology>
    </subcellularLocation>
</comment>
<dbReference type="Proteomes" id="UP001222118">
    <property type="component" value="Chromosome"/>
</dbReference>
<name>A0ABY7Z0F9_9HYPH</name>
<evidence type="ECO:0000256" key="4">
    <source>
        <dbReference type="ARBA" id="ARBA00022692"/>
    </source>
</evidence>
<dbReference type="InterPro" id="IPR000515">
    <property type="entry name" value="MetI-like"/>
</dbReference>
<keyword evidence="3" id="KW-1003">Cell membrane</keyword>
<feature type="transmembrane region" description="Helical" evidence="7">
    <location>
        <begin position="134"/>
        <end position="154"/>
    </location>
</feature>
<keyword evidence="5 7" id="KW-1133">Transmembrane helix</keyword>
<sequence>MTRTPILPYIIAIFMVVLFMAPLVVAAMTSLKSPSELTQVLHLPTELYFENYVRAWQQMGRTFINSLLITGPAVLFSILVGTMAAYPLAYMRGRGGKLVYFLLLTGMLVPFQIVQIPLFLIIRWLGLYDTIPGMWLVHTAYAVPFCTFFMRNFFATVPQSMYEAALIDGCSKFGFLWRLLIPASTAGLSALAIIQSRYIWNDLLFAITLTNSDQARPATAAIAGFASGLQVEYGPLMAATLISVVPVMLAFLLFQKAFVRGLLGGAGK</sequence>
<evidence type="ECO:0000256" key="1">
    <source>
        <dbReference type="ARBA" id="ARBA00004651"/>
    </source>
</evidence>
<keyword evidence="10" id="KW-1185">Reference proteome</keyword>
<evidence type="ECO:0000256" key="3">
    <source>
        <dbReference type="ARBA" id="ARBA00022475"/>
    </source>
</evidence>
<accession>A0ABY7Z0F9</accession>
<dbReference type="PANTHER" id="PTHR43744">
    <property type="entry name" value="ABC TRANSPORTER PERMEASE PROTEIN MG189-RELATED-RELATED"/>
    <property type="match status" value="1"/>
</dbReference>
<evidence type="ECO:0000259" key="8">
    <source>
        <dbReference type="PROSITE" id="PS50928"/>
    </source>
</evidence>
<feature type="transmembrane region" description="Helical" evidence="7">
    <location>
        <begin position="175"/>
        <end position="194"/>
    </location>
</feature>
<evidence type="ECO:0000256" key="7">
    <source>
        <dbReference type="RuleBase" id="RU363032"/>
    </source>
</evidence>
<evidence type="ECO:0000313" key="10">
    <source>
        <dbReference type="Proteomes" id="UP001222118"/>
    </source>
</evidence>
<organism evidence="9 10">
    <name type="scientific">Devosia rhodophyticola</name>
    <dbReference type="NCBI Taxonomy" id="3026423"/>
    <lineage>
        <taxon>Bacteria</taxon>
        <taxon>Pseudomonadati</taxon>
        <taxon>Pseudomonadota</taxon>
        <taxon>Alphaproteobacteria</taxon>
        <taxon>Hyphomicrobiales</taxon>
        <taxon>Devosiaceae</taxon>
        <taxon>Devosia</taxon>
    </lineage>
</organism>
<dbReference type="CDD" id="cd06261">
    <property type="entry name" value="TM_PBP2"/>
    <property type="match status" value="1"/>
</dbReference>
<dbReference type="Gene3D" id="1.10.3720.10">
    <property type="entry name" value="MetI-like"/>
    <property type="match status" value="1"/>
</dbReference>
<dbReference type="InterPro" id="IPR035906">
    <property type="entry name" value="MetI-like_sf"/>
</dbReference>
<feature type="domain" description="ABC transmembrane type-1" evidence="8">
    <location>
        <begin position="63"/>
        <end position="254"/>
    </location>
</feature>
<comment type="similarity">
    <text evidence="7">Belongs to the binding-protein-dependent transport system permease family.</text>
</comment>
<feature type="transmembrane region" description="Helical" evidence="7">
    <location>
        <begin position="98"/>
        <end position="122"/>
    </location>
</feature>
<protein>
    <submittedName>
        <fullName evidence="9">Carbohydrate ABC transporter permease</fullName>
    </submittedName>
</protein>
<feature type="transmembrane region" description="Helical" evidence="7">
    <location>
        <begin position="63"/>
        <end position="86"/>
    </location>
</feature>
<keyword evidence="2 7" id="KW-0813">Transport</keyword>
<dbReference type="SUPFAM" id="SSF161098">
    <property type="entry name" value="MetI-like"/>
    <property type="match status" value="1"/>
</dbReference>
<feature type="transmembrane region" description="Helical" evidence="7">
    <location>
        <begin position="7"/>
        <end position="28"/>
    </location>
</feature>
<gene>
    <name evidence="9" type="ORF">PSQ90_05840</name>
</gene>
<dbReference type="EMBL" id="CP118247">
    <property type="protein sequence ID" value="WDR06962.1"/>
    <property type="molecule type" value="Genomic_DNA"/>
</dbReference>
<keyword evidence="4 7" id="KW-0812">Transmembrane</keyword>
<proteinExistence type="inferred from homology"/>
<dbReference type="Pfam" id="PF00528">
    <property type="entry name" value="BPD_transp_1"/>
    <property type="match status" value="1"/>
</dbReference>
<reference evidence="9 10" key="1">
    <citation type="submission" date="2023-02" db="EMBL/GenBank/DDBJ databases">
        <title>Devosia chondri sp. nov., isolated from the phycosphere of marine algae.</title>
        <authorList>
            <person name="Kim J.M."/>
            <person name="Lee J.K."/>
            <person name="Choi B.J."/>
            <person name="Bayburt H."/>
            <person name="Jeon C.O."/>
        </authorList>
    </citation>
    <scope>NUCLEOTIDE SEQUENCE [LARGE SCALE GENOMIC DNA]</scope>
    <source>
        <strain evidence="9 10">G2-5</strain>
    </source>
</reference>
<dbReference type="RefSeq" id="WP_282212475.1">
    <property type="nucleotide sequence ID" value="NZ_CP118247.1"/>
</dbReference>
<evidence type="ECO:0000256" key="5">
    <source>
        <dbReference type="ARBA" id="ARBA00022989"/>
    </source>
</evidence>
<evidence type="ECO:0000313" key="9">
    <source>
        <dbReference type="EMBL" id="WDR06962.1"/>
    </source>
</evidence>
<evidence type="ECO:0000256" key="6">
    <source>
        <dbReference type="ARBA" id="ARBA00023136"/>
    </source>
</evidence>
<keyword evidence="6 7" id="KW-0472">Membrane</keyword>
<dbReference type="PROSITE" id="PS50928">
    <property type="entry name" value="ABC_TM1"/>
    <property type="match status" value="1"/>
</dbReference>